<protein>
    <submittedName>
        <fullName evidence="1">Uncharacterized protein</fullName>
    </submittedName>
</protein>
<evidence type="ECO:0000313" key="2">
    <source>
        <dbReference type="Proteomes" id="UP000185911"/>
    </source>
</evidence>
<dbReference type="AlphaFoldDB" id="A0A1Q8YCH2"/>
<keyword evidence="2" id="KW-1185">Reference proteome</keyword>
<gene>
    <name evidence="1" type="ORF">BLL52_1928</name>
</gene>
<accession>A0A1Q8YCH2</accession>
<comment type="caution">
    <text evidence="1">The sequence shown here is derived from an EMBL/GenBank/DDBJ whole genome shotgun (WGS) entry which is preliminary data.</text>
</comment>
<reference evidence="1 2" key="1">
    <citation type="submission" date="2017-01" db="EMBL/GenBank/DDBJ databases">
        <title>Genome sequence of Rhodoferax antarcticus ANT.BR, a psychrophilic purple nonsulfur bacterium from an Antarctic microbial mat.</title>
        <authorList>
            <person name="Baker J."/>
            <person name="Riester C."/>
            <person name="Skinner B."/>
            <person name="Newell A."/>
            <person name="Swingley W."/>
            <person name="Madigan M."/>
            <person name="Jung D."/>
            <person name="Asao M."/>
            <person name="Chen M."/>
            <person name="Loughlin P."/>
            <person name="Pan H."/>
            <person name="Lin S."/>
            <person name="Li N."/>
            <person name="Shaw J."/>
            <person name="Prado M."/>
            <person name="Sherman C."/>
            <person name="Li X."/>
            <person name="Tang J."/>
            <person name="Blankenship R."/>
            <person name="Zhao T."/>
            <person name="Touchman J."/>
            <person name="Sattley M."/>
        </authorList>
    </citation>
    <scope>NUCLEOTIDE SEQUENCE [LARGE SCALE GENOMIC DNA]</scope>
    <source>
        <strain evidence="1 2">ANT.BR</strain>
    </source>
</reference>
<organism evidence="1 2">
    <name type="scientific">Rhodoferax antarcticus ANT.BR</name>
    <dbReference type="NCBI Taxonomy" id="1111071"/>
    <lineage>
        <taxon>Bacteria</taxon>
        <taxon>Pseudomonadati</taxon>
        <taxon>Pseudomonadota</taxon>
        <taxon>Betaproteobacteria</taxon>
        <taxon>Burkholderiales</taxon>
        <taxon>Comamonadaceae</taxon>
        <taxon>Rhodoferax</taxon>
    </lineage>
</organism>
<name>A0A1Q8YCH2_9BURK</name>
<dbReference type="Proteomes" id="UP000185911">
    <property type="component" value="Unassembled WGS sequence"/>
</dbReference>
<proteinExistence type="predicted"/>
<evidence type="ECO:0000313" key="1">
    <source>
        <dbReference type="EMBL" id="OLP05702.1"/>
    </source>
</evidence>
<dbReference type="EMBL" id="MSYM01000013">
    <property type="protein sequence ID" value="OLP05702.1"/>
    <property type="molecule type" value="Genomic_DNA"/>
</dbReference>
<sequence>MTRLNEIGYWEKYAGYSVDGTVLPKKYYAVDIQRKFLFKGTGEVKDADL</sequence>
<dbReference type="STRING" id="81479.RA876_04025"/>